<proteinExistence type="predicted"/>
<evidence type="ECO:0000313" key="2">
    <source>
        <dbReference type="Proteomes" id="UP000783390"/>
    </source>
</evidence>
<dbReference type="RefSeq" id="WP_209797059.1">
    <property type="nucleotide sequence ID" value="NZ_JAGGJZ010000004.1"/>
</dbReference>
<accession>A0ABS4F1L0</accession>
<dbReference type="Proteomes" id="UP000783390">
    <property type="component" value="Unassembled WGS sequence"/>
</dbReference>
<reference evidence="1 2" key="1">
    <citation type="submission" date="2021-03" db="EMBL/GenBank/DDBJ databases">
        <title>Genomic Encyclopedia of Type Strains, Phase IV (KMG-IV): sequencing the most valuable type-strain genomes for metagenomic binning, comparative biology and taxonomic classification.</title>
        <authorList>
            <person name="Goeker M."/>
        </authorList>
    </citation>
    <scope>NUCLEOTIDE SEQUENCE [LARGE SCALE GENOMIC DNA]</scope>
    <source>
        <strain evidence="1 2">DSM 3984</strain>
    </source>
</reference>
<keyword evidence="2" id="KW-1185">Reference proteome</keyword>
<organism evidence="1 2">
    <name type="scientific">Clostridium moniliforme</name>
    <dbReference type="NCBI Taxonomy" id="39489"/>
    <lineage>
        <taxon>Bacteria</taxon>
        <taxon>Bacillati</taxon>
        <taxon>Bacillota</taxon>
        <taxon>Clostridia</taxon>
        <taxon>Eubacteriales</taxon>
        <taxon>Clostridiaceae</taxon>
        <taxon>Clostridium</taxon>
    </lineage>
</organism>
<protein>
    <submittedName>
        <fullName evidence="1">Organic radical activating enzyme</fullName>
    </submittedName>
</protein>
<dbReference type="Gene3D" id="3.20.20.70">
    <property type="entry name" value="Aldolase class I"/>
    <property type="match status" value="1"/>
</dbReference>
<dbReference type="Pfam" id="PF13353">
    <property type="entry name" value="Fer4_12"/>
    <property type="match status" value="1"/>
</dbReference>
<name>A0ABS4F1L0_9CLOT</name>
<sequence length="152" mass="17410">MIIRIKGIVHERVEDAPFMGALISAIDCKFNCKGCFNQSIKELPTIEMDSEDIIKEVLENPFNEGVILAGLEWSLQPCELRELVKTSLNNNLKVIIYSGLTEEEFALKFPDIYNLNKGIYFKFGRYLENLTTDNNIQYDVKLASSNQKIIKK</sequence>
<evidence type="ECO:0000313" key="1">
    <source>
        <dbReference type="EMBL" id="MBP1890139.1"/>
    </source>
</evidence>
<dbReference type="InterPro" id="IPR013785">
    <property type="entry name" value="Aldolase_TIM"/>
</dbReference>
<dbReference type="EMBL" id="JAGGJZ010000004">
    <property type="protein sequence ID" value="MBP1890139.1"/>
    <property type="molecule type" value="Genomic_DNA"/>
</dbReference>
<comment type="caution">
    <text evidence="1">The sequence shown here is derived from an EMBL/GenBank/DDBJ whole genome shotgun (WGS) entry which is preliminary data.</text>
</comment>
<gene>
    <name evidence="1" type="ORF">J2Z53_001723</name>
</gene>